<comment type="caution">
    <text evidence="2">The sequence shown here is derived from an EMBL/GenBank/DDBJ whole genome shotgun (WGS) entry which is preliminary data.</text>
</comment>
<evidence type="ECO:0000259" key="1">
    <source>
        <dbReference type="SMART" id="SM01195"/>
    </source>
</evidence>
<accession>A0A820MZF6</accession>
<protein>
    <recommendedName>
        <fullName evidence="1">FERM adjacent domain-containing protein</fullName>
    </recommendedName>
</protein>
<feature type="non-terminal residue" evidence="2">
    <location>
        <position position="1"/>
    </location>
</feature>
<proteinExistence type="predicted"/>
<evidence type="ECO:0000313" key="3">
    <source>
        <dbReference type="Proteomes" id="UP000663836"/>
    </source>
</evidence>
<reference evidence="2" key="1">
    <citation type="submission" date="2021-02" db="EMBL/GenBank/DDBJ databases">
        <authorList>
            <person name="Nowell W R."/>
        </authorList>
    </citation>
    <scope>NUCLEOTIDE SEQUENCE</scope>
</reference>
<dbReference type="Proteomes" id="UP000663836">
    <property type="component" value="Unassembled WGS sequence"/>
</dbReference>
<sequence>VEHHAFFRLRRPEEIRKRPVLPRFNSTFRYTGTYTYHQTRQLLLDRPNPDFERSLSKRMTRSLDVCKFNLVKN</sequence>
<dbReference type="GO" id="GO:0005886">
    <property type="term" value="C:plasma membrane"/>
    <property type="evidence" value="ECO:0007669"/>
    <property type="project" value="TreeGrafter"/>
</dbReference>
<dbReference type="SMART" id="SM01195">
    <property type="entry name" value="FA"/>
    <property type="match status" value="1"/>
</dbReference>
<dbReference type="EMBL" id="CAJOBD010060419">
    <property type="protein sequence ID" value="CAF4381160.1"/>
    <property type="molecule type" value="Genomic_DNA"/>
</dbReference>
<organism evidence="2 3">
    <name type="scientific">Rotaria sordida</name>
    <dbReference type="NCBI Taxonomy" id="392033"/>
    <lineage>
        <taxon>Eukaryota</taxon>
        <taxon>Metazoa</taxon>
        <taxon>Spiralia</taxon>
        <taxon>Gnathifera</taxon>
        <taxon>Rotifera</taxon>
        <taxon>Eurotatoria</taxon>
        <taxon>Bdelloidea</taxon>
        <taxon>Philodinida</taxon>
        <taxon>Philodinidae</taxon>
        <taxon>Rotaria</taxon>
    </lineage>
</organism>
<feature type="domain" description="FERM adjacent" evidence="1">
    <location>
        <begin position="19"/>
        <end position="64"/>
    </location>
</feature>
<evidence type="ECO:0000313" key="2">
    <source>
        <dbReference type="EMBL" id="CAF4381160.1"/>
    </source>
</evidence>
<dbReference type="PANTHER" id="PTHR23280">
    <property type="entry name" value="4.1 G PROTEIN"/>
    <property type="match status" value="1"/>
</dbReference>
<dbReference type="PANTHER" id="PTHR23280:SF21">
    <property type="entry name" value="PROTEIN 4.1 HOMOLOG"/>
    <property type="match status" value="1"/>
</dbReference>
<dbReference type="AlphaFoldDB" id="A0A820MZF6"/>
<name>A0A820MZF6_9BILA</name>
<dbReference type="InterPro" id="IPR014847">
    <property type="entry name" value="FA"/>
</dbReference>
<gene>
    <name evidence="2" type="ORF">JBS370_LOCUS42855</name>
</gene>
<dbReference type="GO" id="GO:0031032">
    <property type="term" value="P:actomyosin structure organization"/>
    <property type="evidence" value="ECO:0007669"/>
    <property type="project" value="TreeGrafter"/>
</dbReference>
<dbReference type="GO" id="GO:0005856">
    <property type="term" value="C:cytoskeleton"/>
    <property type="evidence" value="ECO:0007669"/>
    <property type="project" value="TreeGrafter"/>
</dbReference>